<organism evidence="2 3">
    <name type="scientific">Pseudomonas chlororaphis</name>
    <dbReference type="NCBI Taxonomy" id="587753"/>
    <lineage>
        <taxon>Bacteria</taxon>
        <taxon>Pseudomonadati</taxon>
        <taxon>Pseudomonadota</taxon>
        <taxon>Gammaproteobacteria</taxon>
        <taxon>Pseudomonadales</taxon>
        <taxon>Pseudomonadaceae</taxon>
        <taxon>Pseudomonas</taxon>
    </lineage>
</organism>
<feature type="compositionally biased region" description="Pro residues" evidence="1">
    <location>
        <begin position="44"/>
        <end position="54"/>
    </location>
</feature>
<evidence type="ECO:0000313" key="3">
    <source>
        <dbReference type="Proteomes" id="UP000268048"/>
    </source>
</evidence>
<accession>A0A3G7TNR2</accession>
<feature type="region of interest" description="Disordered" evidence="1">
    <location>
        <begin position="33"/>
        <end position="56"/>
    </location>
</feature>
<dbReference type="AlphaFoldDB" id="A0A3G7TNR2"/>
<dbReference type="EMBL" id="CP027753">
    <property type="protein sequence ID" value="AZE48138.1"/>
    <property type="molecule type" value="Genomic_DNA"/>
</dbReference>
<proteinExistence type="predicted"/>
<reference evidence="2 3" key="1">
    <citation type="submission" date="2018-03" db="EMBL/GenBank/DDBJ databases">
        <title>Diversity of phytobeneficial traits revealed by whole-genome analysis of worldwide-isolated phenazine-producing Pseudomonas spp.</title>
        <authorList>
            <person name="Biessy A."/>
            <person name="Novinscak A."/>
            <person name="Blom J."/>
            <person name="Leger G."/>
            <person name="Thomashow L.S."/>
            <person name="Cazorla F.M."/>
            <person name="Josic D."/>
            <person name="Filion M."/>
        </authorList>
    </citation>
    <scope>NUCLEOTIDE SEQUENCE [LARGE SCALE GENOMIC DNA]</scope>
    <source>
        <strain evidence="2 3">B25</strain>
    </source>
</reference>
<gene>
    <name evidence="2" type="ORF">C4K04_2465</name>
</gene>
<evidence type="ECO:0000313" key="2">
    <source>
        <dbReference type="EMBL" id="AZE48138.1"/>
    </source>
</evidence>
<sequence>MAQLRRFSEPAQALTAPCSGVLQPASVGAKLARDSGISVTTTDEPPPFPKPPCTDRPLLQRQCFQA</sequence>
<name>A0A3G7TNR2_9PSED</name>
<dbReference type="Proteomes" id="UP000268048">
    <property type="component" value="Chromosome"/>
</dbReference>
<protein>
    <submittedName>
        <fullName evidence="2">Uncharacterized protein</fullName>
    </submittedName>
</protein>
<evidence type="ECO:0000256" key="1">
    <source>
        <dbReference type="SAM" id="MobiDB-lite"/>
    </source>
</evidence>